<dbReference type="GO" id="GO:0004563">
    <property type="term" value="F:beta-N-acetylhexosaminidase activity"/>
    <property type="evidence" value="ECO:0007669"/>
    <property type="project" value="UniProtKB-EC"/>
</dbReference>
<evidence type="ECO:0000256" key="6">
    <source>
        <dbReference type="ARBA" id="ARBA00023295"/>
    </source>
</evidence>
<evidence type="ECO:0000256" key="5">
    <source>
        <dbReference type="ARBA" id="ARBA00023180"/>
    </source>
</evidence>
<evidence type="ECO:0000259" key="9">
    <source>
        <dbReference type="Pfam" id="PF00728"/>
    </source>
</evidence>
<evidence type="ECO:0000256" key="8">
    <source>
        <dbReference type="PIRSR" id="PIRSR001093-1"/>
    </source>
</evidence>
<dbReference type="SUPFAM" id="SSF55545">
    <property type="entry name" value="beta-N-acetylhexosaminidase-like domain"/>
    <property type="match status" value="1"/>
</dbReference>
<dbReference type="CDD" id="cd06562">
    <property type="entry name" value="GH20_HexA_HexB-like"/>
    <property type="match status" value="1"/>
</dbReference>
<dbReference type="PANTHER" id="PTHR22600">
    <property type="entry name" value="BETA-HEXOSAMINIDASE"/>
    <property type="match status" value="1"/>
</dbReference>
<dbReference type="GO" id="GO:0030203">
    <property type="term" value="P:glycosaminoglycan metabolic process"/>
    <property type="evidence" value="ECO:0007669"/>
    <property type="project" value="TreeGrafter"/>
</dbReference>
<evidence type="ECO:0000259" key="10">
    <source>
        <dbReference type="Pfam" id="PF14845"/>
    </source>
</evidence>
<evidence type="ECO:0000256" key="1">
    <source>
        <dbReference type="ARBA" id="ARBA00001231"/>
    </source>
</evidence>
<evidence type="ECO:0000256" key="3">
    <source>
        <dbReference type="ARBA" id="ARBA00022729"/>
    </source>
</evidence>
<feature type="domain" description="Beta-hexosaminidase eukaryotic type N-terminal" evidence="10">
    <location>
        <begin position="18"/>
        <end position="79"/>
    </location>
</feature>
<dbReference type="PANTHER" id="PTHR22600:SF26">
    <property type="entry name" value="BETA-N-ACETYLHEXOSAMINIDASE"/>
    <property type="match status" value="1"/>
</dbReference>
<keyword evidence="4 7" id="KW-0378">Hydrolase</keyword>
<comment type="similarity">
    <text evidence="2 7">Belongs to the glycosyl hydrolase 20 family.</text>
</comment>
<dbReference type="PIRSF" id="PIRSF001093">
    <property type="entry name" value="B-hxosamndse_ab_euk"/>
    <property type="match status" value="1"/>
</dbReference>
<dbReference type="Gene3D" id="3.30.379.10">
    <property type="entry name" value="Chitobiase/beta-hexosaminidase domain 2-like"/>
    <property type="match status" value="1"/>
</dbReference>
<dbReference type="SUPFAM" id="SSF51445">
    <property type="entry name" value="(Trans)glycosidases"/>
    <property type="match status" value="1"/>
</dbReference>
<dbReference type="Pfam" id="PF00728">
    <property type="entry name" value="Glyco_hydro_20"/>
    <property type="match status" value="1"/>
</dbReference>
<comment type="catalytic activity">
    <reaction evidence="1 7">
        <text>Hydrolysis of terminal non-reducing N-acetyl-D-hexosamine residues in N-acetyl-beta-D-hexosaminides.</text>
        <dbReference type="EC" id="3.2.1.52"/>
    </reaction>
</comment>
<dbReference type="Proteomes" id="UP000268162">
    <property type="component" value="Unassembled WGS sequence"/>
</dbReference>
<dbReference type="AlphaFoldDB" id="A0A4P9ZSC1"/>
<keyword evidence="5" id="KW-0325">Glycoprotein</keyword>
<dbReference type="InterPro" id="IPR029019">
    <property type="entry name" value="HEX_eukaryotic_N"/>
</dbReference>
<keyword evidence="3" id="KW-0732">Signal</keyword>
<dbReference type="STRING" id="215637.A0A4P9ZSC1"/>
<evidence type="ECO:0000313" key="12">
    <source>
        <dbReference type="Proteomes" id="UP000268162"/>
    </source>
</evidence>
<accession>A0A4P9ZSC1</accession>
<organism evidence="11 12">
    <name type="scientific">Dimargaris cristalligena</name>
    <dbReference type="NCBI Taxonomy" id="215637"/>
    <lineage>
        <taxon>Eukaryota</taxon>
        <taxon>Fungi</taxon>
        <taxon>Fungi incertae sedis</taxon>
        <taxon>Zoopagomycota</taxon>
        <taxon>Kickxellomycotina</taxon>
        <taxon>Dimargaritomycetes</taxon>
        <taxon>Dimargaritales</taxon>
        <taxon>Dimargaritaceae</taxon>
        <taxon>Dimargaris</taxon>
    </lineage>
</organism>
<dbReference type="InterPro" id="IPR025705">
    <property type="entry name" value="Beta_hexosaminidase_sua/sub"/>
</dbReference>
<evidence type="ECO:0000256" key="7">
    <source>
        <dbReference type="PIRNR" id="PIRNR001093"/>
    </source>
</evidence>
<feature type="domain" description="Glycoside hydrolase family 20 catalytic" evidence="9">
    <location>
        <begin position="103"/>
        <end position="437"/>
    </location>
</feature>
<protein>
    <recommendedName>
        <fullName evidence="7">Beta-hexosaminidase</fullName>
        <ecNumber evidence="7">3.2.1.52</ecNumber>
    </recommendedName>
</protein>
<dbReference type="Pfam" id="PF14845">
    <property type="entry name" value="Glycohydro_20b2"/>
    <property type="match status" value="1"/>
</dbReference>
<dbReference type="EC" id="3.2.1.52" evidence="7"/>
<dbReference type="InterPro" id="IPR029018">
    <property type="entry name" value="Hex-like_dom2"/>
</dbReference>
<reference evidence="12" key="1">
    <citation type="journal article" date="2018" name="Nat. Microbiol.">
        <title>Leveraging single-cell genomics to expand the fungal tree of life.</title>
        <authorList>
            <person name="Ahrendt S.R."/>
            <person name="Quandt C.A."/>
            <person name="Ciobanu D."/>
            <person name="Clum A."/>
            <person name="Salamov A."/>
            <person name="Andreopoulos B."/>
            <person name="Cheng J.F."/>
            <person name="Woyke T."/>
            <person name="Pelin A."/>
            <person name="Henrissat B."/>
            <person name="Reynolds N.K."/>
            <person name="Benny G.L."/>
            <person name="Smith M.E."/>
            <person name="James T.Y."/>
            <person name="Grigoriev I.V."/>
        </authorList>
    </citation>
    <scope>NUCLEOTIDE SEQUENCE [LARGE SCALE GENOMIC DNA]</scope>
    <source>
        <strain evidence="12">RSA 468</strain>
    </source>
</reference>
<dbReference type="GO" id="GO:0005975">
    <property type="term" value="P:carbohydrate metabolic process"/>
    <property type="evidence" value="ECO:0007669"/>
    <property type="project" value="InterPro"/>
</dbReference>
<dbReference type="GO" id="GO:0016020">
    <property type="term" value="C:membrane"/>
    <property type="evidence" value="ECO:0007669"/>
    <property type="project" value="TreeGrafter"/>
</dbReference>
<dbReference type="Gene3D" id="3.20.20.80">
    <property type="entry name" value="Glycosidases"/>
    <property type="match status" value="1"/>
</dbReference>
<dbReference type="InterPro" id="IPR017853">
    <property type="entry name" value="GH"/>
</dbReference>
<keyword evidence="6 7" id="KW-0326">Glycosidase</keyword>
<sequence length="491" mass="55448">MTQAGFYPPTLYNATEAAPQEQLALVKVQVDRCSGKYPSLDDDESYSLKIPTPEQSTKATIKAKSVWGALRGMETLSQLVYTTRAGALVIGSLPVDITDKPAYAHRGLMLDTSRNFFPVADIKRTLDAMSYNKLNVFHWHIVDAQSWPIESKFMPELYQKGAYSPSMTYSHREVKDIIQYARVRGIRVIPEFDMPGHVSVVNHVLPQIMTCVNEQPGWDAFAAEPPSGQFNPLLEDTYKFVKKIIDEYSGLFRDDYFHTGTDEVNTHCWETTQSIQQFLTANKKKAGELVDMFLGRAHKFLTDNKKLPMVWEEAILDFNATLSKEAVVQVWRSAENVQKVVAKGHKVLANSYEYWYLDCGHGTWLGNNPEGNSWCDPFKHWQRVYSYDPIANITSPAEQKLVIGGDVCLWAEQTDTNNLDNVLWPRAAAAAEVLWSGKEANGKPLTVKDALVRIQDQRFRLVARGIKAEPLQPLWCARNPGMCDLPPKAPE</sequence>
<evidence type="ECO:0000313" key="11">
    <source>
        <dbReference type="EMBL" id="RKP35360.1"/>
    </source>
</evidence>
<proteinExistence type="inferred from homology"/>
<feature type="active site" description="Proton donor" evidence="8">
    <location>
        <position position="263"/>
    </location>
</feature>
<gene>
    <name evidence="11" type="ORF">BJ085DRAFT_18357</name>
</gene>
<dbReference type="InterPro" id="IPR015883">
    <property type="entry name" value="Glyco_hydro_20_cat"/>
</dbReference>
<dbReference type="FunFam" id="3.20.20.80:FF:000063">
    <property type="entry name" value="Beta-hexosaminidase"/>
    <property type="match status" value="1"/>
</dbReference>
<dbReference type="PRINTS" id="PR00738">
    <property type="entry name" value="GLHYDRLASE20"/>
</dbReference>
<keyword evidence="12" id="KW-1185">Reference proteome</keyword>
<dbReference type="EMBL" id="ML002890">
    <property type="protein sequence ID" value="RKP35360.1"/>
    <property type="molecule type" value="Genomic_DNA"/>
</dbReference>
<evidence type="ECO:0000256" key="2">
    <source>
        <dbReference type="ARBA" id="ARBA00006285"/>
    </source>
</evidence>
<evidence type="ECO:0000256" key="4">
    <source>
        <dbReference type="ARBA" id="ARBA00022801"/>
    </source>
</evidence>
<name>A0A4P9ZSC1_9FUNG</name>